<evidence type="ECO:0000256" key="1">
    <source>
        <dbReference type="ARBA" id="ARBA00007177"/>
    </source>
</evidence>
<name>A0ABT1MRC0_9RHOB</name>
<keyword evidence="3" id="KW-0996">Nickel insertion</keyword>
<evidence type="ECO:0000313" key="5">
    <source>
        <dbReference type="Proteomes" id="UP001203945"/>
    </source>
</evidence>
<dbReference type="RefSeq" id="WP_255329246.1">
    <property type="nucleotide sequence ID" value="NZ_JAKZEU010000002.1"/>
</dbReference>
<comment type="subunit">
    <text evidence="3">UreD, UreF and UreG form a complex that acts as a GTP-hydrolysis-dependent molecular chaperone, activating the urease apoprotein by helping to assemble the nickel containing metallocenter of UreC. The UreE protein probably delivers the nickel.</text>
</comment>
<dbReference type="PANTHER" id="PTHR33643:SF1">
    <property type="entry name" value="UREASE ACCESSORY PROTEIN D"/>
    <property type="match status" value="1"/>
</dbReference>
<protein>
    <recommendedName>
        <fullName evidence="3">Urease accessory protein UreD</fullName>
    </recommendedName>
</protein>
<evidence type="ECO:0000256" key="2">
    <source>
        <dbReference type="ARBA" id="ARBA00023186"/>
    </source>
</evidence>
<keyword evidence="5" id="KW-1185">Reference proteome</keyword>
<gene>
    <name evidence="3" type="primary">ureD</name>
    <name evidence="4" type="ORF">MLD63_07495</name>
</gene>
<sequence length="267" mass="28436">MFDGVQHQRSFGSASVVFADGRLQHLWQSGSAKAMLPRTHRKAPEIVFLNTSGGLTAGDRLDYGVTVCAGMPVQATTQTAERAYRADGEAAQVQVRMTVGKGASLDWLPQETILFQGAALERVTEVDLDDDAHFLGVETIVLGRAAMGEVVTQASLGDRRIVRRNGRPLLVDPMRLDAGALSRGADAALWNGARAASVLLLVGRGADAALAPIRAALDQPGVSAAASARDGLLVVRAMASDGWPLRRQMIRLIEILRPGALPRVWQG</sequence>
<evidence type="ECO:0000256" key="3">
    <source>
        <dbReference type="HAMAP-Rule" id="MF_01384"/>
    </source>
</evidence>
<evidence type="ECO:0000313" key="4">
    <source>
        <dbReference type="EMBL" id="MCQ0970264.1"/>
    </source>
</evidence>
<comment type="function">
    <text evidence="3">Required for maturation of urease via the functional incorporation of the urease nickel metallocenter.</text>
</comment>
<reference evidence="4 5" key="1">
    <citation type="submission" date="2022-03" db="EMBL/GenBank/DDBJ databases">
        <authorList>
            <person name="He Y."/>
        </authorList>
    </citation>
    <scope>NUCLEOTIDE SEQUENCE [LARGE SCALE GENOMIC DNA]</scope>
    <source>
        <strain evidence="4 5">TK19116</strain>
    </source>
</reference>
<dbReference type="EMBL" id="JAKZEU010000002">
    <property type="protein sequence ID" value="MCQ0970264.1"/>
    <property type="molecule type" value="Genomic_DNA"/>
</dbReference>
<dbReference type="Pfam" id="PF01774">
    <property type="entry name" value="UreD"/>
    <property type="match status" value="1"/>
</dbReference>
<keyword evidence="3" id="KW-0963">Cytoplasm</keyword>
<comment type="caution">
    <text evidence="4">The sequence shown here is derived from an EMBL/GenBank/DDBJ whole genome shotgun (WGS) entry which is preliminary data.</text>
</comment>
<dbReference type="InterPro" id="IPR002669">
    <property type="entry name" value="UreD"/>
</dbReference>
<dbReference type="HAMAP" id="MF_01384">
    <property type="entry name" value="UreD"/>
    <property type="match status" value="1"/>
</dbReference>
<accession>A0ABT1MRC0</accession>
<keyword evidence="2 3" id="KW-0143">Chaperone</keyword>
<dbReference type="PANTHER" id="PTHR33643">
    <property type="entry name" value="UREASE ACCESSORY PROTEIN D"/>
    <property type="match status" value="1"/>
</dbReference>
<dbReference type="Proteomes" id="UP001203945">
    <property type="component" value="Unassembled WGS sequence"/>
</dbReference>
<proteinExistence type="inferred from homology"/>
<comment type="subcellular location">
    <subcellularLocation>
        <location evidence="3">Cytoplasm</location>
    </subcellularLocation>
</comment>
<comment type="similarity">
    <text evidence="1 3">Belongs to the UreD family.</text>
</comment>
<organism evidence="4 5">
    <name type="scientific">Paracoccus albicereus</name>
    <dbReference type="NCBI Taxonomy" id="2922394"/>
    <lineage>
        <taxon>Bacteria</taxon>
        <taxon>Pseudomonadati</taxon>
        <taxon>Pseudomonadota</taxon>
        <taxon>Alphaproteobacteria</taxon>
        <taxon>Rhodobacterales</taxon>
        <taxon>Paracoccaceae</taxon>
        <taxon>Paracoccus</taxon>
    </lineage>
</organism>